<dbReference type="InterPro" id="IPR008272">
    <property type="entry name" value="HB-CoA_thioesterase_AS"/>
</dbReference>
<dbReference type="InterPro" id="IPR006684">
    <property type="entry name" value="YbgC/YbaW"/>
</dbReference>
<keyword evidence="2 3" id="KW-0378">Hydrolase</keyword>
<dbReference type="EMBL" id="JAPIUZ010000002">
    <property type="protein sequence ID" value="MCX2563612.1"/>
    <property type="molecule type" value="Genomic_DNA"/>
</dbReference>
<name>A0ABT3QE91_9PROT</name>
<dbReference type="CDD" id="cd00586">
    <property type="entry name" value="4HBT"/>
    <property type="match status" value="1"/>
</dbReference>
<dbReference type="EC" id="3.1.2.-" evidence="3"/>
<dbReference type="InterPro" id="IPR050563">
    <property type="entry name" value="4-hydroxybenzoyl-CoA_TE"/>
</dbReference>
<comment type="caution">
    <text evidence="3">The sequence shown here is derived from an EMBL/GenBank/DDBJ whole genome shotgun (WGS) entry which is preliminary data.</text>
</comment>
<dbReference type="Gene3D" id="3.10.129.10">
    <property type="entry name" value="Hotdog Thioesterase"/>
    <property type="match status" value="1"/>
</dbReference>
<accession>A0ABT3QE91</accession>
<comment type="similarity">
    <text evidence="1">Belongs to the 4-hydroxybenzoyl-CoA thioesterase family.</text>
</comment>
<dbReference type="SUPFAM" id="SSF54637">
    <property type="entry name" value="Thioesterase/thiol ester dehydrase-isomerase"/>
    <property type="match status" value="1"/>
</dbReference>
<dbReference type="PANTHER" id="PTHR31793:SF37">
    <property type="entry name" value="ACYL-COA THIOESTER HYDROLASE YBGC"/>
    <property type="match status" value="1"/>
</dbReference>
<sequence>MDFRVYYEDTDAGGIVYHARYLAFAERARTEAIRSLGIPVIALSEQFGLAFVVRDLTISYRMPLRLDDVFTVSTRLLELNAASCTLEQIISKSGKLVASLNVVLVCIHEEKGLPARFPPLWNALLSKLSADM</sequence>
<evidence type="ECO:0000256" key="1">
    <source>
        <dbReference type="ARBA" id="ARBA00005953"/>
    </source>
</evidence>
<proteinExistence type="inferred from homology"/>
<dbReference type="NCBIfam" id="TIGR00051">
    <property type="entry name" value="YbgC/FadM family acyl-CoA thioesterase"/>
    <property type="match status" value="1"/>
</dbReference>
<protein>
    <submittedName>
        <fullName evidence="3">YbgC/FadM family acyl-CoA thioesterase</fullName>
        <ecNumber evidence="3">3.1.2.-</ecNumber>
    </submittedName>
</protein>
<dbReference type="PROSITE" id="PS01328">
    <property type="entry name" value="4HBCOA_THIOESTERASE"/>
    <property type="match status" value="1"/>
</dbReference>
<dbReference type="PANTHER" id="PTHR31793">
    <property type="entry name" value="4-HYDROXYBENZOYL-COA THIOESTERASE FAMILY MEMBER"/>
    <property type="match status" value="1"/>
</dbReference>
<dbReference type="Pfam" id="PF13279">
    <property type="entry name" value="4HBT_2"/>
    <property type="match status" value="1"/>
</dbReference>
<dbReference type="Proteomes" id="UP001301152">
    <property type="component" value="Unassembled WGS sequence"/>
</dbReference>
<gene>
    <name evidence="3" type="ORF">OQ497_06520</name>
</gene>
<evidence type="ECO:0000313" key="4">
    <source>
        <dbReference type="Proteomes" id="UP001301152"/>
    </source>
</evidence>
<dbReference type="PIRSF" id="PIRSF003230">
    <property type="entry name" value="YbgC"/>
    <property type="match status" value="1"/>
</dbReference>
<organism evidence="3 4">
    <name type="scientific">Acetobacter thailandicus</name>
    <dbReference type="NCBI Taxonomy" id="1502842"/>
    <lineage>
        <taxon>Bacteria</taxon>
        <taxon>Pseudomonadati</taxon>
        <taxon>Pseudomonadota</taxon>
        <taxon>Alphaproteobacteria</taxon>
        <taxon>Acetobacterales</taxon>
        <taxon>Acetobacteraceae</taxon>
        <taxon>Acetobacter</taxon>
    </lineage>
</organism>
<evidence type="ECO:0000256" key="2">
    <source>
        <dbReference type="ARBA" id="ARBA00022801"/>
    </source>
</evidence>
<dbReference type="GO" id="GO:0016787">
    <property type="term" value="F:hydrolase activity"/>
    <property type="evidence" value="ECO:0007669"/>
    <property type="project" value="UniProtKB-KW"/>
</dbReference>
<keyword evidence="4" id="KW-1185">Reference proteome</keyword>
<dbReference type="InterPro" id="IPR029069">
    <property type="entry name" value="HotDog_dom_sf"/>
</dbReference>
<evidence type="ECO:0000313" key="3">
    <source>
        <dbReference type="EMBL" id="MCX2563612.1"/>
    </source>
</evidence>
<reference evidence="3 4" key="1">
    <citation type="submission" date="2022-11" db="EMBL/GenBank/DDBJ databases">
        <title>Genome sequencing of Acetobacter type strain.</title>
        <authorList>
            <person name="Heo J."/>
            <person name="Lee D."/>
            <person name="Han B.-H."/>
            <person name="Hong S.-B."/>
            <person name="Kwon S.-W."/>
        </authorList>
    </citation>
    <scope>NUCLEOTIDE SEQUENCE [LARGE SCALE GENOMIC DNA]</scope>
    <source>
        <strain evidence="3 4">KACC 21253</strain>
    </source>
</reference>